<evidence type="ECO:0000313" key="4">
    <source>
        <dbReference type="Proteomes" id="UP000674425"/>
    </source>
</evidence>
<feature type="signal peptide" evidence="2">
    <location>
        <begin position="1"/>
        <end position="22"/>
    </location>
</feature>
<evidence type="ECO:0008006" key="5">
    <source>
        <dbReference type="Google" id="ProtNLM"/>
    </source>
</evidence>
<organism evidence="3 4">
    <name type="scientific">Paraburkholderia aspalathi</name>
    <dbReference type="NCBI Taxonomy" id="1324617"/>
    <lineage>
        <taxon>Bacteria</taxon>
        <taxon>Pseudomonadati</taxon>
        <taxon>Pseudomonadota</taxon>
        <taxon>Betaproteobacteria</taxon>
        <taxon>Burkholderiales</taxon>
        <taxon>Burkholderiaceae</taxon>
        <taxon>Paraburkholderia</taxon>
    </lineage>
</organism>
<protein>
    <recommendedName>
        <fullName evidence="5">Secreted protein</fullName>
    </recommendedName>
</protein>
<dbReference type="Proteomes" id="UP000674425">
    <property type="component" value="Unassembled WGS sequence"/>
</dbReference>
<evidence type="ECO:0000256" key="2">
    <source>
        <dbReference type="SAM" id="SignalP"/>
    </source>
</evidence>
<name>A0ABM8T4V0_9BURK</name>
<sequence>MQLVIVLPIVAAALMYSTLANAYSQEEVNVFAPTDSEVAAQKLVVSPMNAKNVENRADNHAGGATPSQHATGLETTGSKQLPAPETAK</sequence>
<evidence type="ECO:0000313" key="3">
    <source>
        <dbReference type="EMBL" id="CAE6857636.1"/>
    </source>
</evidence>
<keyword evidence="2" id="KW-0732">Signal</keyword>
<reference evidence="3 4" key="1">
    <citation type="submission" date="2021-02" db="EMBL/GenBank/DDBJ databases">
        <authorList>
            <person name="Vanwijnsberghe S."/>
        </authorList>
    </citation>
    <scope>NUCLEOTIDE SEQUENCE [LARGE SCALE GENOMIC DNA]</scope>
    <source>
        <strain evidence="3 4">R-69658</strain>
    </source>
</reference>
<feature type="compositionally biased region" description="Polar residues" evidence="1">
    <location>
        <begin position="65"/>
        <end position="79"/>
    </location>
</feature>
<gene>
    <name evidence="3" type="ORF">R69658_07465</name>
</gene>
<keyword evidence="4" id="KW-1185">Reference proteome</keyword>
<comment type="caution">
    <text evidence="3">The sequence shown here is derived from an EMBL/GenBank/DDBJ whole genome shotgun (WGS) entry which is preliminary data.</text>
</comment>
<evidence type="ECO:0000256" key="1">
    <source>
        <dbReference type="SAM" id="MobiDB-lite"/>
    </source>
</evidence>
<dbReference type="RefSeq" id="WP_200622412.1">
    <property type="nucleotide sequence ID" value="NZ_CAJNAU010000144.1"/>
</dbReference>
<accession>A0ABM8T4V0</accession>
<proteinExistence type="predicted"/>
<feature type="region of interest" description="Disordered" evidence="1">
    <location>
        <begin position="53"/>
        <end position="88"/>
    </location>
</feature>
<dbReference type="EMBL" id="CAJNAU010000144">
    <property type="protein sequence ID" value="CAE6857636.1"/>
    <property type="molecule type" value="Genomic_DNA"/>
</dbReference>
<feature type="chain" id="PRO_5046494642" description="Secreted protein" evidence="2">
    <location>
        <begin position="23"/>
        <end position="88"/>
    </location>
</feature>